<feature type="binding site" evidence="10">
    <location>
        <position position="417"/>
    </location>
    <ligand>
        <name>GMP</name>
        <dbReference type="ChEBI" id="CHEBI:58115"/>
    </ligand>
</feature>
<evidence type="ECO:0000256" key="7">
    <source>
        <dbReference type="ARBA" id="ARBA00023211"/>
    </source>
</evidence>
<evidence type="ECO:0000256" key="4">
    <source>
        <dbReference type="ARBA" id="ARBA00022741"/>
    </source>
</evidence>
<evidence type="ECO:0000256" key="10">
    <source>
        <dbReference type="PIRSR" id="PIRSR601233-2"/>
    </source>
</evidence>
<feature type="binding site" evidence="11">
    <location>
        <position position="198"/>
    </location>
    <ligand>
        <name>Mn(2+)</name>
        <dbReference type="ChEBI" id="CHEBI:29035"/>
        <label>2</label>
    </ligand>
</feature>
<evidence type="ECO:0000256" key="3">
    <source>
        <dbReference type="ARBA" id="ARBA00022723"/>
    </source>
</evidence>
<evidence type="ECO:0000313" key="13">
    <source>
        <dbReference type="EMBL" id="NNF07918.1"/>
    </source>
</evidence>
<dbReference type="EMBL" id="JABDJR010000573">
    <property type="protein sequence ID" value="NNF07918.1"/>
    <property type="molecule type" value="Genomic_DNA"/>
</dbReference>
<dbReference type="PANTHER" id="PTHR43749">
    <property type="entry name" value="RNA-SPLICING LIGASE RTCB"/>
    <property type="match status" value="1"/>
</dbReference>
<feature type="binding site" evidence="10">
    <location>
        <begin position="180"/>
        <end position="184"/>
    </location>
    <ligand>
        <name>GMP</name>
        <dbReference type="ChEBI" id="CHEBI:58115"/>
    </ligand>
</feature>
<dbReference type="GO" id="GO:0005525">
    <property type="term" value="F:GTP binding"/>
    <property type="evidence" value="ECO:0007669"/>
    <property type="project" value="UniProtKB-KW"/>
</dbReference>
<dbReference type="GO" id="GO:0006281">
    <property type="term" value="P:DNA repair"/>
    <property type="evidence" value="ECO:0007669"/>
    <property type="project" value="TreeGrafter"/>
</dbReference>
<feature type="binding site" evidence="10">
    <location>
        <position position="330"/>
    </location>
    <ligand>
        <name>GMP</name>
        <dbReference type="ChEBI" id="CHEBI:58115"/>
    </ligand>
</feature>
<comment type="catalytic activity">
    <reaction evidence="8">
        <text>a 3'-end 3'-phospho-ribonucleotide-RNA + a 5'-end dephospho-ribonucleoside-RNA + GTP = a ribonucleotidyl-ribonucleotide-RNA + GMP + diphosphate</text>
        <dbReference type="Rhea" id="RHEA:68076"/>
        <dbReference type="Rhea" id="RHEA-COMP:10463"/>
        <dbReference type="Rhea" id="RHEA-COMP:13936"/>
        <dbReference type="Rhea" id="RHEA-COMP:17355"/>
        <dbReference type="ChEBI" id="CHEBI:33019"/>
        <dbReference type="ChEBI" id="CHEBI:37565"/>
        <dbReference type="ChEBI" id="CHEBI:58115"/>
        <dbReference type="ChEBI" id="CHEBI:83062"/>
        <dbReference type="ChEBI" id="CHEBI:138284"/>
        <dbReference type="ChEBI" id="CHEBI:173118"/>
        <dbReference type="EC" id="6.5.1.8"/>
    </reaction>
</comment>
<feature type="region of interest" description="Disordered" evidence="12">
    <location>
        <begin position="116"/>
        <end position="138"/>
    </location>
</feature>
<keyword evidence="4 10" id="KW-0547">Nucleotide-binding</keyword>
<gene>
    <name evidence="13" type="ORF">HKN21_14230</name>
</gene>
<evidence type="ECO:0000256" key="2">
    <source>
        <dbReference type="ARBA" id="ARBA00022598"/>
    </source>
</evidence>
<keyword evidence="2" id="KW-0436">Ligase</keyword>
<feature type="active site" description="GMP-histidine intermediate" evidence="9">
    <location>
        <position position="347"/>
    </location>
</feature>
<comment type="caution">
    <text evidence="13">The sequence shown here is derived from an EMBL/GenBank/DDBJ whole genome shotgun (WGS) entry which is preliminary data.</text>
</comment>
<dbReference type="SUPFAM" id="SSF103365">
    <property type="entry name" value="Hypothetical protein PH1602"/>
    <property type="match status" value="1"/>
</dbReference>
<dbReference type="GO" id="GO:0006396">
    <property type="term" value="P:RNA processing"/>
    <property type="evidence" value="ECO:0007669"/>
    <property type="project" value="InterPro"/>
</dbReference>
<dbReference type="PANTHER" id="PTHR43749:SF2">
    <property type="entry name" value="RNA-SPLICING LIGASE RTCB"/>
    <property type="match status" value="1"/>
</dbReference>
<evidence type="ECO:0000256" key="5">
    <source>
        <dbReference type="ARBA" id="ARBA00022800"/>
    </source>
</evidence>
<dbReference type="GO" id="GO:0170057">
    <property type="term" value="F:RNA ligase (GTP) activity"/>
    <property type="evidence" value="ECO:0007669"/>
    <property type="project" value="UniProtKB-EC"/>
</dbReference>
<dbReference type="GO" id="GO:0030145">
    <property type="term" value="F:manganese ion binding"/>
    <property type="evidence" value="ECO:0007669"/>
    <property type="project" value="TreeGrafter"/>
</dbReference>
<dbReference type="EC" id="6.5.1.8" evidence="1"/>
<proteinExistence type="predicted"/>
<dbReference type="Proteomes" id="UP000547674">
    <property type="component" value="Unassembled WGS sequence"/>
</dbReference>
<keyword evidence="6 10" id="KW-0342">GTP-binding</keyword>
<feature type="binding site" evidence="11">
    <location>
        <position position="83"/>
    </location>
    <ligand>
        <name>Mn(2+)</name>
        <dbReference type="ChEBI" id="CHEBI:29035"/>
        <label>1</label>
    </ligand>
</feature>
<organism evidence="13 14">
    <name type="scientific">Eiseniibacteriota bacterium</name>
    <dbReference type="NCBI Taxonomy" id="2212470"/>
    <lineage>
        <taxon>Bacteria</taxon>
        <taxon>Candidatus Eiseniibacteriota</taxon>
    </lineage>
</organism>
<keyword evidence="5" id="KW-0692">RNA repair</keyword>
<evidence type="ECO:0000313" key="14">
    <source>
        <dbReference type="Proteomes" id="UP000547674"/>
    </source>
</evidence>
<protein>
    <recommendedName>
        <fullName evidence="1">3'-phosphate/5'-hydroxy nucleic acid ligase</fullName>
        <ecNumber evidence="1">6.5.1.8</ecNumber>
    </recommendedName>
</protein>
<feature type="binding site" evidence="10">
    <location>
        <begin position="347"/>
        <end position="350"/>
    </location>
    <ligand>
        <name>GMP</name>
        <dbReference type="ChEBI" id="CHEBI:58115"/>
    </ligand>
</feature>
<accession>A0A7Y2EGJ9</accession>
<evidence type="ECO:0000256" key="8">
    <source>
        <dbReference type="ARBA" id="ARBA00047746"/>
    </source>
</evidence>
<keyword evidence="3 11" id="KW-0479">Metal-binding</keyword>
<keyword evidence="7 11" id="KW-0464">Manganese</keyword>
<feature type="binding site" evidence="10">
    <location>
        <begin position="323"/>
        <end position="326"/>
    </location>
    <ligand>
        <name>GMP</name>
        <dbReference type="ChEBI" id="CHEBI:58115"/>
    </ligand>
</feature>
<feature type="binding site" evidence="11">
    <location>
        <position position="291"/>
    </location>
    <ligand>
        <name>Mn(2+)</name>
        <dbReference type="ChEBI" id="CHEBI:29035"/>
        <label>2</label>
    </ligand>
</feature>
<evidence type="ECO:0000256" key="12">
    <source>
        <dbReference type="SAM" id="MobiDB-lite"/>
    </source>
</evidence>
<comment type="cofactor">
    <cofactor evidence="11">
        <name>Mn(2+)</name>
        <dbReference type="ChEBI" id="CHEBI:29035"/>
    </cofactor>
    <text evidence="11">Binds 2 manganese ions per subunit.</text>
</comment>
<feature type="compositionally biased region" description="Basic and acidic residues" evidence="12">
    <location>
        <begin position="129"/>
        <end position="138"/>
    </location>
</feature>
<evidence type="ECO:0000256" key="6">
    <source>
        <dbReference type="ARBA" id="ARBA00023134"/>
    </source>
</evidence>
<sequence length="418" mass="45697">MATQSDGPSKYEVSQGKGVPIKSWTQGVAFDEGAKEQLLNISQLPFIHGWVAAMPDVHRGIGATIGSVIPTVEAIVPAAVGVDIGCGMMAQRTSLKAEDLPESLREMRTGIEASVPHGLSFGRKGRDSKRRDKGSWKDLPERAEHAWASLSQDFETLTGKYPLFKNANSRVHLGTLGTGNHFIEVCLDEEGSVWVMLHSGSRGIGNRIGTHFISLARKEMERLDIQLPDKDLAYFKEGSTLFDDYVFAVGWAQKFARTNRELMMAAVLESMKTVSGLPPFTTDLEAVNCHHNYVQQEHHFGKDVYLTRKGAVRAGKGDLGIIPGSMGAKSYIVQGKGNPHSYESCSHGAGRAMSRTQAKKTFTVEDHEKATKGVECRKDKGVIDETPAAYKDIDAVMEAQSDLVDIVHTLRQVVCVKG</sequence>
<name>A0A7Y2EGJ9_UNCEI</name>
<dbReference type="Gene3D" id="3.90.1860.10">
    <property type="entry name" value="tRNA-splicing ligase RtcB"/>
    <property type="match status" value="1"/>
</dbReference>
<dbReference type="GO" id="GO:0042245">
    <property type="term" value="P:RNA repair"/>
    <property type="evidence" value="ECO:0007669"/>
    <property type="project" value="UniProtKB-KW"/>
</dbReference>
<dbReference type="GO" id="GO:0003909">
    <property type="term" value="F:DNA ligase activity"/>
    <property type="evidence" value="ECO:0007669"/>
    <property type="project" value="TreeGrafter"/>
</dbReference>
<dbReference type="InterPro" id="IPR036025">
    <property type="entry name" value="RtcB-like_sf"/>
</dbReference>
<evidence type="ECO:0000256" key="11">
    <source>
        <dbReference type="PIRSR" id="PIRSR601233-3"/>
    </source>
</evidence>
<dbReference type="Pfam" id="PF01139">
    <property type="entry name" value="RtcB"/>
    <property type="match status" value="1"/>
</dbReference>
<dbReference type="AlphaFoldDB" id="A0A7Y2EGJ9"/>
<feature type="binding site" evidence="10">
    <location>
        <begin position="291"/>
        <end position="292"/>
    </location>
    <ligand>
        <name>GMP</name>
        <dbReference type="ChEBI" id="CHEBI:58115"/>
    </ligand>
</feature>
<feature type="binding site" evidence="11">
    <location>
        <position position="181"/>
    </location>
    <ligand>
        <name>Mn(2+)</name>
        <dbReference type="ChEBI" id="CHEBI:29035"/>
        <label>1</label>
    </ligand>
</feature>
<evidence type="ECO:0000256" key="1">
    <source>
        <dbReference type="ARBA" id="ARBA00012726"/>
    </source>
</evidence>
<evidence type="ECO:0000256" key="9">
    <source>
        <dbReference type="PIRSR" id="PIRSR601233-1"/>
    </source>
</evidence>
<dbReference type="InterPro" id="IPR001233">
    <property type="entry name" value="RtcB"/>
</dbReference>
<reference evidence="13 14" key="1">
    <citation type="submission" date="2020-03" db="EMBL/GenBank/DDBJ databases">
        <title>Metabolic flexibility allows generalist bacteria to become dominant in a frequently disturbed ecosystem.</title>
        <authorList>
            <person name="Chen Y.-J."/>
            <person name="Leung P.M."/>
            <person name="Bay S.K."/>
            <person name="Hugenholtz P."/>
            <person name="Kessler A.J."/>
            <person name="Shelley G."/>
            <person name="Waite D.W."/>
            <person name="Cook P.L."/>
            <person name="Greening C."/>
        </authorList>
    </citation>
    <scope>NUCLEOTIDE SEQUENCE [LARGE SCALE GENOMIC DNA]</scope>
    <source>
        <strain evidence="13">SS_bin_28</strain>
    </source>
</reference>
<dbReference type="InterPro" id="IPR052915">
    <property type="entry name" value="RtcB-like"/>
</dbReference>